<evidence type="ECO:0000256" key="1">
    <source>
        <dbReference type="SAM" id="Phobius"/>
    </source>
</evidence>
<accession>B8G8G0</accession>
<evidence type="ECO:0000313" key="3">
    <source>
        <dbReference type="Proteomes" id="UP000002508"/>
    </source>
</evidence>
<evidence type="ECO:0000313" key="2">
    <source>
        <dbReference type="EMBL" id="ACL24222.1"/>
    </source>
</evidence>
<dbReference type="EMBL" id="CP001337">
    <property type="protein sequence ID" value="ACL24222.1"/>
    <property type="molecule type" value="Genomic_DNA"/>
</dbReference>
<dbReference type="HOGENOM" id="CLU_1955699_0_0_0"/>
<proteinExistence type="predicted"/>
<dbReference type="RefSeq" id="WP_012616586.1">
    <property type="nucleotide sequence ID" value="NC_011831.1"/>
</dbReference>
<name>B8G8G0_CHLAD</name>
<reference evidence="2" key="1">
    <citation type="submission" date="2008-12" db="EMBL/GenBank/DDBJ databases">
        <title>Complete sequence of Chloroflexus aggregans DSM 9485.</title>
        <authorList>
            <consortium name="US DOE Joint Genome Institute"/>
            <person name="Lucas S."/>
            <person name="Copeland A."/>
            <person name="Lapidus A."/>
            <person name="Glavina del Rio T."/>
            <person name="Dalin E."/>
            <person name="Tice H."/>
            <person name="Pitluck S."/>
            <person name="Foster B."/>
            <person name="Larimer F."/>
            <person name="Land M."/>
            <person name="Hauser L."/>
            <person name="Kyrpides N."/>
            <person name="Mikhailova N."/>
            <person name="Bryant D."/>
            <person name="Richardson P."/>
        </authorList>
    </citation>
    <scope>NUCLEOTIDE SEQUENCE</scope>
    <source>
        <strain evidence="2">DSM 9485</strain>
    </source>
</reference>
<dbReference type="PROSITE" id="PS51257">
    <property type="entry name" value="PROKAR_LIPOPROTEIN"/>
    <property type="match status" value="1"/>
</dbReference>
<gene>
    <name evidence="2" type="ordered locus">Cagg_1314</name>
</gene>
<keyword evidence="3" id="KW-1185">Reference proteome</keyword>
<feature type="transmembrane region" description="Helical" evidence="1">
    <location>
        <begin position="42"/>
        <end position="62"/>
    </location>
</feature>
<sequence>MRKITWKDVNLYVVSIATSCMAWLLDITGVNQRFIEIGWNFWLVYGIIFVLLVAGLYSLCVFQPDLGAQLATWGSSSGTTRFWDVVAIIFAFSFFIADSDYHRGGAILLAVSALQGILLGERNLTVAS</sequence>
<dbReference type="KEGG" id="cag:Cagg_1314"/>
<feature type="transmembrane region" description="Helical" evidence="1">
    <location>
        <begin position="82"/>
        <end position="97"/>
    </location>
</feature>
<keyword evidence="1" id="KW-0812">Transmembrane</keyword>
<dbReference type="STRING" id="326427.Cagg_1314"/>
<protein>
    <submittedName>
        <fullName evidence="2">Uncharacterized protein</fullName>
    </submittedName>
</protein>
<dbReference type="AlphaFoldDB" id="B8G8G0"/>
<keyword evidence="1" id="KW-1133">Transmembrane helix</keyword>
<dbReference type="Proteomes" id="UP000002508">
    <property type="component" value="Chromosome"/>
</dbReference>
<keyword evidence="1" id="KW-0472">Membrane</keyword>
<organism evidence="2 3">
    <name type="scientific">Chloroflexus aggregans (strain MD-66 / DSM 9485)</name>
    <dbReference type="NCBI Taxonomy" id="326427"/>
    <lineage>
        <taxon>Bacteria</taxon>
        <taxon>Bacillati</taxon>
        <taxon>Chloroflexota</taxon>
        <taxon>Chloroflexia</taxon>
        <taxon>Chloroflexales</taxon>
        <taxon>Chloroflexineae</taxon>
        <taxon>Chloroflexaceae</taxon>
        <taxon>Chloroflexus</taxon>
    </lineage>
</organism>